<feature type="domain" description="Methyl-accepting transducer" evidence="4">
    <location>
        <begin position="30"/>
        <end position="269"/>
    </location>
</feature>
<dbReference type="Pfam" id="PF00015">
    <property type="entry name" value="MCPsignal"/>
    <property type="match status" value="1"/>
</dbReference>
<dbReference type="SMART" id="SM00283">
    <property type="entry name" value="MA"/>
    <property type="match status" value="1"/>
</dbReference>
<proteinExistence type="predicted"/>
<organism evidence="5 6">
    <name type="scientific">Sphingorhabdus pulchriflava</name>
    <dbReference type="NCBI Taxonomy" id="2292257"/>
    <lineage>
        <taxon>Bacteria</taxon>
        <taxon>Pseudomonadati</taxon>
        <taxon>Pseudomonadota</taxon>
        <taxon>Alphaproteobacteria</taxon>
        <taxon>Sphingomonadales</taxon>
        <taxon>Sphingomonadaceae</taxon>
        <taxon>Sphingorhabdus</taxon>
    </lineage>
</organism>
<evidence type="ECO:0000256" key="2">
    <source>
        <dbReference type="PROSITE-ProRule" id="PRU00284"/>
    </source>
</evidence>
<gene>
    <name evidence="5" type="ORF">DXH95_05165</name>
</gene>
<sequence length="475" mass="51727">MNDTTYFGSNNQMENIAFQANDWIDDTAKICGEVAVDCSDTAGTLEQALKSAEQLRREHSEWESITDRLTSEIENVAHATVEARELSDAAREKLEAGNATISSSMAGFADLLDLINRLGTHITGFAAAMEQVKRASQAIDNIARTTNMLALNAAIEAQKAGDAGRTFSVVAAEVKKLAQDSRSAAVEITETVNSLASEAEKLAGEIGSGIEGSGNAQAQFSNMETLLGGLGDIVGQVDERTSEIASNTTAISQGLSESRTVRSAVSDANDRMHKQLSTAFNDVNELELRANRMFDQLVHSGMSRTDSVFVDLALAEAANIIALTERALKDSSLTLDALFDTNLVQIEGSNPPRFRSRLTSWADANWRPEIDRIKNSNSAILSTCCTSSKGFLVTHLSEYSRAPTGDLAHDTKYCRNGRLLFEGIDVIAKASEQDYMMAVYRHEGDGTNYNIVRNVYVPLRFEGRRWGDLEIAYIL</sequence>
<protein>
    <submittedName>
        <fullName evidence="5">Chemotaxis protein</fullName>
    </submittedName>
</protein>
<dbReference type="InterPro" id="IPR004089">
    <property type="entry name" value="MCPsignal_dom"/>
</dbReference>
<dbReference type="OrthoDB" id="5292010at2"/>
<dbReference type="GO" id="GO:0016020">
    <property type="term" value="C:membrane"/>
    <property type="evidence" value="ECO:0007669"/>
    <property type="project" value="InterPro"/>
</dbReference>
<accession>A0A371BHB3</accession>
<reference evidence="6" key="1">
    <citation type="submission" date="2018-08" db="EMBL/GenBank/DDBJ databases">
        <authorList>
            <person name="Kim S.-J."/>
            <person name="Jung G.-Y."/>
        </authorList>
    </citation>
    <scope>NUCLEOTIDE SEQUENCE [LARGE SCALE GENOMIC DNA]</scope>
    <source>
        <strain evidence="6">GY_G</strain>
    </source>
</reference>
<dbReference type="EMBL" id="QRGP01000001">
    <property type="protein sequence ID" value="RDV06793.1"/>
    <property type="molecule type" value="Genomic_DNA"/>
</dbReference>
<keyword evidence="3" id="KW-0175">Coiled coil</keyword>
<dbReference type="PANTHER" id="PTHR32089:SF112">
    <property type="entry name" value="LYSOZYME-LIKE PROTEIN-RELATED"/>
    <property type="match status" value="1"/>
</dbReference>
<evidence type="ECO:0000256" key="1">
    <source>
        <dbReference type="ARBA" id="ARBA00023224"/>
    </source>
</evidence>
<comment type="caution">
    <text evidence="5">The sequence shown here is derived from an EMBL/GenBank/DDBJ whole genome shotgun (WGS) entry which is preliminary data.</text>
</comment>
<evidence type="ECO:0000313" key="6">
    <source>
        <dbReference type="Proteomes" id="UP000263833"/>
    </source>
</evidence>
<keyword evidence="6" id="KW-1185">Reference proteome</keyword>
<dbReference type="SUPFAM" id="SSF58104">
    <property type="entry name" value="Methyl-accepting chemotaxis protein (MCP) signaling domain"/>
    <property type="match status" value="1"/>
</dbReference>
<evidence type="ECO:0000256" key="3">
    <source>
        <dbReference type="SAM" id="Coils"/>
    </source>
</evidence>
<dbReference type="Proteomes" id="UP000263833">
    <property type="component" value="Unassembled WGS sequence"/>
</dbReference>
<dbReference type="GO" id="GO:0007165">
    <property type="term" value="P:signal transduction"/>
    <property type="evidence" value="ECO:0007669"/>
    <property type="project" value="UniProtKB-KW"/>
</dbReference>
<dbReference type="PROSITE" id="PS50111">
    <property type="entry name" value="CHEMOTAXIS_TRANSDUC_2"/>
    <property type="match status" value="1"/>
</dbReference>
<feature type="coiled-coil region" evidence="3">
    <location>
        <begin position="45"/>
        <end position="72"/>
    </location>
</feature>
<evidence type="ECO:0000313" key="5">
    <source>
        <dbReference type="EMBL" id="RDV06793.1"/>
    </source>
</evidence>
<dbReference type="PANTHER" id="PTHR32089">
    <property type="entry name" value="METHYL-ACCEPTING CHEMOTAXIS PROTEIN MCPB"/>
    <property type="match status" value="1"/>
</dbReference>
<dbReference type="AlphaFoldDB" id="A0A371BHB3"/>
<keyword evidence="1 2" id="KW-0807">Transducer</keyword>
<name>A0A371BHB3_9SPHN</name>
<dbReference type="Gene3D" id="1.10.287.950">
    <property type="entry name" value="Methyl-accepting chemotaxis protein"/>
    <property type="match status" value="1"/>
</dbReference>
<evidence type="ECO:0000259" key="4">
    <source>
        <dbReference type="PROSITE" id="PS50111"/>
    </source>
</evidence>